<name>A0A640KIU3_LEITA</name>
<feature type="compositionally biased region" description="Low complexity" evidence="2">
    <location>
        <begin position="211"/>
        <end position="224"/>
    </location>
</feature>
<dbReference type="OrthoDB" id="248214at2759"/>
<reference evidence="3" key="1">
    <citation type="submission" date="2019-11" db="EMBL/GenBank/DDBJ databases">
        <title>Leishmania tarentolae CDS.</title>
        <authorList>
            <person name="Goto Y."/>
            <person name="Yamagishi J."/>
        </authorList>
    </citation>
    <scope>NUCLEOTIDE SEQUENCE [LARGE SCALE GENOMIC DNA]</scope>
    <source>
        <strain evidence="3">Parrot Tar II</strain>
    </source>
</reference>
<feature type="compositionally biased region" description="Low complexity" evidence="2">
    <location>
        <begin position="160"/>
        <end position="173"/>
    </location>
</feature>
<accession>A0A640KIU3</accession>
<protein>
    <submittedName>
        <fullName evidence="3">Uncharacterized protein</fullName>
    </submittedName>
</protein>
<feature type="compositionally biased region" description="Polar residues" evidence="2">
    <location>
        <begin position="484"/>
        <end position="494"/>
    </location>
</feature>
<feature type="compositionally biased region" description="Polar residues" evidence="2">
    <location>
        <begin position="690"/>
        <end position="702"/>
    </location>
</feature>
<feature type="compositionally biased region" description="Low complexity" evidence="2">
    <location>
        <begin position="653"/>
        <end position="664"/>
    </location>
</feature>
<keyword evidence="1" id="KW-0175">Coiled coil</keyword>
<dbReference type="Proteomes" id="UP000419144">
    <property type="component" value="Unassembled WGS sequence"/>
</dbReference>
<sequence length="865" mass="92673">MSRRTFLESMRQEARCRGGYDSGGSACSSADLREARRVEAAAAFEGPNPHEDLVDVAERPEHHLVAAAVGSEHAAPLLLRTSAPIGPPSGALDSDYGEALATWEFGKQGHHDNAAEISTALDPSRVFSALPQDPLAVLHNDTQREGQRSYLRQGNGDAASSSSSSRGGSSGCSPTNLRYLDGGHVVHDRRAHPPSSQDTVLKCGQDRAPFSRHSSPTTAATASAVRRRSATDRVRRTSGSGSSITDLYGHAESNASVPRRFSLGRPGSAQRCQYRDATSPLAVCRSGSQQDRCNSMNRVEASLVALQVELAAEKRNNIEAENHITTLNREVKRLREENARLSREVAVAATAVHTACAPPDSAAPGGGALRAGATSSSSTAPANLDAAAAEKRIEVLEARLGELSRDMETKQRELDMKDERIRLLEHKLADRLLLHSGMSYMEVIPRSPPEPLQQTVLVEDNSATAQPKEKQRRPSRTRQKATERMSSASAHGTSSRLYWQAQAPDTTLAGPRVSTIRSVSGHNMPISHSINDDSAGLRAVSLERVRSTCNHRRQSDEAGGWEEKALTDAEVQPSVVSLRASQHDVKASRPLSATRELRPKSPVAPSARRRPSSTSSQPGISNFSARTRPTTRTDGSARRRYSRDTFASGGQMDSDAASRAASDTESAHRPHRFGSTNASRRPSMQRRKSTSLLRSARTSVCEDSQRASSRRNSAASPVRRPSRTMATGRHSICLSVGDIAVGDPRLRSPGGPAYGRAKSIFLSNGPTGRCGSATCSETQQSALSGTSTRSRPQITYSADNESAVIKGSTTTVVFRSSNSMRAGMSSSYGGHSYARHGAPLLPSRLSPSAKVLASDEETTPAAVDL</sequence>
<feature type="coiled-coil region" evidence="1">
    <location>
        <begin position="386"/>
        <end position="427"/>
    </location>
</feature>
<proteinExistence type="predicted"/>
<dbReference type="VEuPathDB" id="TriTrypDB:LtaPh_1713300"/>
<comment type="caution">
    <text evidence="3">The sequence shown here is derived from an EMBL/GenBank/DDBJ whole genome shotgun (WGS) entry which is preliminary data.</text>
</comment>
<feature type="region of interest" description="Disordered" evidence="2">
    <location>
        <begin position="142"/>
        <end position="247"/>
    </location>
</feature>
<evidence type="ECO:0000256" key="1">
    <source>
        <dbReference type="SAM" id="Coils"/>
    </source>
</evidence>
<feature type="region of interest" description="Disordered" evidence="2">
    <location>
        <begin position="576"/>
        <end position="726"/>
    </location>
</feature>
<keyword evidence="4" id="KW-1185">Reference proteome</keyword>
<feature type="compositionally biased region" description="Low complexity" evidence="2">
    <location>
        <begin position="706"/>
        <end position="719"/>
    </location>
</feature>
<dbReference type="AlphaFoldDB" id="A0A640KIU3"/>
<gene>
    <name evidence="3" type="ORF">LtaPh_1713300</name>
</gene>
<feature type="compositionally biased region" description="Basic residues" evidence="2">
    <location>
        <begin position="470"/>
        <end position="479"/>
    </location>
</feature>
<feature type="region of interest" description="Disordered" evidence="2">
    <location>
        <begin position="357"/>
        <end position="383"/>
    </location>
</feature>
<organism evidence="3 4">
    <name type="scientific">Leishmania tarentolae</name>
    <name type="common">Sauroleishmania tarentolae</name>
    <dbReference type="NCBI Taxonomy" id="5689"/>
    <lineage>
        <taxon>Eukaryota</taxon>
        <taxon>Discoba</taxon>
        <taxon>Euglenozoa</taxon>
        <taxon>Kinetoplastea</taxon>
        <taxon>Metakinetoplastina</taxon>
        <taxon>Trypanosomatida</taxon>
        <taxon>Trypanosomatidae</taxon>
        <taxon>Leishmaniinae</taxon>
        <taxon>Leishmania</taxon>
        <taxon>lizard Leishmania</taxon>
    </lineage>
</organism>
<evidence type="ECO:0000313" key="3">
    <source>
        <dbReference type="EMBL" id="GET87677.1"/>
    </source>
</evidence>
<feature type="compositionally biased region" description="Polar residues" evidence="2">
    <location>
        <begin position="617"/>
        <end position="634"/>
    </location>
</feature>
<feature type="compositionally biased region" description="Low complexity" evidence="2">
    <location>
        <begin position="600"/>
        <end position="616"/>
    </location>
</feature>
<dbReference type="EMBL" id="BLBS01000022">
    <property type="protein sequence ID" value="GET87677.1"/>
    <property type="molecule type" value="Genomic_DNA"/>
</dbReference>
<evidence type="ECO:0000313" key="4">
    <source>
        <dbReference type="Proteomes" id="UP000419144"/>
    </source>
</evidence>
<evidence type="ECO:0000256" key="2">
    <source>
        <dbReference type="SAM" id="MobiDB-lite"/>
    </source>
</evidence>
<feature type="compositionally biased region" description="Low complexity" evidence="2">
    <location>
        <begin position="370"/>
        <end position="380"/>
    </location>
</feature>
<feature type="coiled-coil region" evidence="1">
    <location>
        <begin position="296"/>
        <end position="351"/>
    </location>
</feature>
<feature type="region of interest" description="Disordered" evidence="2">
    <location>
        <begin position="460"/>
        <end position="494"/>
    </location>
</feature>